<name>A0A392NRI9_9FABA</name>
<sequence>HKKTLASRGFQIWYSSVPDPLHSDDEPSCYTVFHLISYNVEKLWCIAFK</sequence>
<feature type="non-terminal residue" evidence="1">
    <location>
        <position position="1"/>
    </location>
</feature>
<evidence type="ECO:0000313" key="1">
    <source>
        <dbReference type="EMBL" id="MCI02498.1"/>
    </source>
</evidence>
<comment type="caution">
    <text evidence="1">The sequence shown here is derived from an EMBL/GenBank/DDBJ whole genome shotgun (WGS) entry which is preliminary data.</text>
</comment>
<dbReference type="EMBL" id="LXQA010049302">
    <property type="protein sequence ID" value="MCI02498.1"/>
    <property type="molecule type" value="Genomic_DNA"/>
</dbReference>
<dbReference type="Proteomes" id="UP000265520">
    <property type="component" value="Unassembled WGS sequence"/>
</dbReference>
<keyword evidence="2" id="KW-1185">Reference proteome</keyword>
<protein>
    <submittedName>
        <fullName evidence="1">Uncharacterized protein</fullName>
    </submittedName>
</protein>
<reference evidence="1 2" key="1">
    <citation type="journal article" date="2018" name="Front. Plant Sci.">
        <title>Red Clover (Trifolium pratense) and Zigzag Clover (T. medium) - A Picture of Genomic Similarities and Differences.</title>
        <authorList>
            <person name="Dluhosova J."/>
            <person name="Istvanek J."/>
            <person name="Nedelnik J."/>
            <person name="Repkova J."/>
        </authorList>
    </citation>
    <scope>NUCLEOTIDE SEQUENCE [LARGE SCALE GENOMIC DNA]</scope>
    <source>
        <strain evidence="2">cv. 10/8</strain>
        <tissue evidence="1">Leaf</tissue>
    </source>
</reference>
<dbReference type="AlphaFoldDB" id="A0A392NRI9"/>
<accession>A0A392NRI9</accession>
<organism evidence="1 2">
    <name type="scientific">Trifolium medium</name>
    <dbReference type="NCBI Taxonomy" id="97028"/>
    <lineage>
        <taxon>Eukaryota</taxon>
        <taxon>Viridiplantae</taxon>
        <taxon>Streptophyta</taxon>
        <taxon>Embryophyta</taxon>
        <taxon>Tracheophyta</taxon>
        <taxon>Spermatophyta</taxon>
        <taxon>Magnoliopsida</taxon>
        <taxon>eudicotyledons</taxon>
        <taxon>Gunneridae</taxon>
        <taxon>Pentapetalae</taxon>
        <taxon>rosids</taxon>
        <taxon>fabids</taxon>
        <taxon>Fabales</taxon>
        <taxon>Fabaceae</taxon>
        <taxon>Papilionoideae</taxon>
        <taxon>50 kb inversion clade</taxon>
        <taxon>NPAAA clade</taxon>
        <taxon>Hologalegina</taxon>
        <taxon>IRL clade</taxon>
        <taxon>Trifolieae</taxon>
        <taxon>Trifolium</taxon>
    </lineage>
</organism>
<evidence type="ECO:0000313" key="2">
    <source>
        <dbReference type="Proteomes" id="UP000265520"/>
    </source>
</evidence>
<proteinExistence type="predicted"/>